<dbReference type="Pfam" id="PF20143">
    <property type="entry name" value="NAD_kinase_C"/>
    <property type="match status" value="1"/>
</dbReference>
<dbReference type="EMBL" id="JAPFCC010000001">
    <property type="protein sequence ID" value="MCW7555065.1"/>
    <property type="molecule type" value="Genomic_DNA"/>
</dbReference>
<dbReference type="GO" id="GO:0016301">
    <property type="term" value="F:kinase activity"/>
    <property type="evidence" value="ECO:0007669"/>
    <property type="project" value="UniProtKB-KW"/>
</dbReference>
<dbReference type="SUPFAM" id="SSF111331">
    <property type="entry name" value="NAD kinase/diacylglycerol kinase-like"/>
    <property type="match status" value="1"/>
</dbReference>
<organism evidence="1 2">
    <name type="scientific">Endozoicomonas gorgoniicola</name>
    <dbReference type="NCBI Taxonomy" id="1234144"/>
    <lineage>
        <taxon>Bacteria</taxon>
        <taxon>Pseudomonadati</taxon>
        <taxon>Pseudomonadota</taxon>
        <taxon>Gammaproteobacteria</taxon>
        <taxon>Oceanospirillales</taxon>
        <taxon>Endozoicomonadaceae</taxon>
        <taxon>Endozoicomonas</taxon>
    </lineage>
</organism>
<dbReference type="Proteomes" id="UP001209854">
    <property type="component" value="Unassembled WGS sequence"/>
</dbReference>
<protein>
    <submittedName>
        <fullName evidence="1">ATP-NAD kinase family protein</fullName>
    </submittedName>
</protein>
<sequence length="370" mass="39686">MKKVGVIINPVAGLGGRVGLKGSDGAEIQHQALELGGRSESFERTLQALRKLSQISDSLELFTYPGEMGEAAVREAGLNPIVLGAIQTGYTTPEDTVHAAKDMAVLQVDLILFAGGDGTARNIYSAIGQSIPVLGIPAGVKMHSGVYAVNPEAAGQAIVQFLTNTLPETRETEVMDLDEEAYRQGRVSARLYGYMQVPANRKCIQNVKVRSQSESATLMGISQDVVNNMEPDRIYIIGPGTTTRSVMERLGLDNTLIGVDVVRNGELVASDVSERRLWELIKDQPATVIVTAIGGQGHIFGRGNQQLSPRILKQLGRENIQIVATKDKLLAIPGKTLLVDTGDSQLNQSLSGFTKVVTGFMESTMCRVGA</sequence>
<dbReference type="Gene3D" id="3.40.50.10330">
    <property type="entry name" value="Probable inorganic polyphosphate/atp-NAD kinase, domain 1"/>
    <property type="match status" value="1"/>
</dbReference>
<dbReference type="InterPro" id="IPR016064">
    <property type="entry name" value="NAD/diacylglycerol_kinase_sf"/>
</dbReference>
<evidence type="ECO:0000313" key="2">
    <source>
        <dbReference type="Proteomes" id="UP001209854"/>
    </source>
</evidence>
<comment type="caution">
    <text evidence="1">The sequence shown here is derived from an EMBL/GenBank/DDBJ whole genome shotgun (WGS) entry which is preliminary data.</text>
</comment>
<gene>
    <name evidence="1" type="ORF">NX722_21050</name>
</gene>
<dbReference type="InterPro" id="IPR002504">
    <property type="entry name" value="NADK"/>
</dbReference>
<dbReference type="InterPro" id="IPR017438">
    <property type="entry name" value="ATP-NAD_kinase_N"/>
</dbReference>
<name>A0ABT3N0B2_9GAMM</name>
<dbReference type="PIRSF" id="PIRSF016907">
    <property type="entry name" value="Kin_ATP-NAD"/>
    <property type="match status" value="1"/>
</dbReference>
<keyword evidence="1" id="KW-0418">Kinase</keyword>
<dbReference type="InterPro" id="IPR039065">
    <property type="entry name" value="AcoX-like"/>
</dbReference>
<accession>A0ABT3N0B2</accession>
<dbReference type="Pfam" id="PF01513">
    <property type="entry name" value="NAD_kinase"/>
    <property type="match status" value="1"/>
</dbReference>
<reference evidence="1 2" key="1">
    <citation type="submission" date="2022-10" db="EMBL/GenBank/DDBJ databases">
        <title>High-quality genome sequences of two octocoral-associated bacteria, Endozoicomonas euniceicola EF212 and Endozoicomonas gorgoniicola PS125.</title>
        <authorList>
            <person name="Chiou Y.-J."/>
            <person name="Chen Y.-H."/>
        </authorList>
    </citation>
    <scope>NUCLEOTIDE SEQUENCE [LARGE SCALE GENOMIC DNA]</scope>
    <source>
        <strain evidence="1 2">PS125</strain>
    </source>
</reference>
<dbReference type="PANTHER" id="PTHR40697">
    <property type="entry name" value="ACETOIN CATABOLISM PROTEIN X"/>
    <property type="match status" value="1"/>
</dbReference>
<keyword evidence="1" id="KW-0808">Transferase</keyword>
<proteinExistence type="predicted"/>
<dbReference type="PANTHER" id="PTHR40697:SF2">
    <property type="entry name" value="ATP-NAD KINASE-RELATED"/>
    <property type="match status" value="1"/>
</dbReference>
<keyword evidence="2" id="KW-1185">Reference proteome</keyword>
<dbReference type="InterPro" id="IPR011386">
    <property type="entry name" value="Put_ATP-NAD_kin"/>
</dbReference>
<dbReference type="RefSeq" id="WP_262564831.1">
    <property type="nucleotide sequence ID" value="NZ_JAPFCC010000001.1"/>
</dbReference>
<evidence type="ECO:0000313" key="1">
    <source>
        <dbReference type="EMBL" id="MCW7555065.1"/>
    </source>
</evidence>